<accession>A0A101RM63</accession>
<feature type="region of interest" description="Disordered" evidence="2">
    <location>
        <begin position="100"/>
        <end position="136"/>
    </location>
</feature>
<dbReference type="EMBL" id="LMWU01000065">
    <property type="protein sequence ID" value="KUN58099.1"/>
    <property type="molecule type" value="Genomic_DNA"/>
</dbReference>
<sequence length="171" mass="18392">MESGQIFLEAAPADVDPDALGDNLVAQPAVVEVHDLLVWQITSGQSALSAHVLVEPGGGCHAVRRDLEELLQHDYGITHTTLQVDHTPEQFLQVALAGEGGGDAAHREDPHGPHPPGQATQALTFGPARAGDPADHSFRGDLGSLWECRYSRVAVFARRARLPHPARSRQR</sequence>
<name>A0A101RM63_9ACTN</name>
<dbReference type="PANTHER" id="PTHR11562:SF17">
    <property type="entry name" value="RE54080P-RELATED"/>
    <property type="match status" value="1"/>
</dbReference>
<dbReference type="STRING" id="58343.AQJ46_44760"/>
<dbReference type="PANTHER" id="PTHR11562">
    <property type="entry name" value="CATION EFFLUX PROTEIN/ ZINC TRANSPORTER"/>
    <property type="match status" value="1"/>
</dbReference>
<comment type="similarity">
    <text evidence="1">Belongs to the cation diffusion facilitator (CDF) transporter (TC 2.A.4) family. SLC30A subfamily.</text>
</comment>
<dbReference type="InterPro" id="IPR050681">
    <property type="entry name" value="CDF/SLC30A"/>
</dbReference>
<evidence type="ECO:0000256" key="2">
    <source>
        <dbReference type="SAM" id="MobiDB-lite"/>
    </source>
</evidence>
<dbReference type="AlphaFoldDB" id="A0A101RM63"/>
<evidence type="ECO:0000259" key="3">
    <source>
        <dbReference type="Pfam" id="PF16916"/>
    </source>
</evidence>
<dbReference type="Proteomes" id="UP000053669">
    <property type="component" value="Unassembled WGS sequence"/>
</dbReference>
<dbReference type="SUPFAM" id="SSF160240">
    <property type="entry name" value="Cation efflux protein cytoplasmic domain-like"/>
    <property type="match status" value="1"/>
</dbReference>
<organism evidence="4 5">
    <name type="scientific">Streptomyces canus</name>
    <dbReference type="NCBI Taxonomy" id="58343"/>
    <lineage>
        <taxon>Bacteria</taxon>
        <taxon>Bacillati</taxon>
        <taxon>Actinomycetota</taxon>
        <taxon>Actinomycetes</taxon>
        <taxon>Kitasatosporales</taxon>
        <taxon>Streptomycetaceae</taxon>
        <taxon>Streptomyces</taxon>
        <taxon>Streptomyces aurantiacus group</taxon>
    </lineage>
</organism>
<reference evidence="4 5" key="1">
    <citation type="submission" date="2015-10" db="EMBL/GenBank/DDBJ databases">
        <title>Draft genome sequence of Streptomyces canus DSM 40017, type strain for the species Streptomyces canus.</title>
        <authorList>
            <person name="Ruckert C."/>
            <person name="Winkler A."/>
            <person name="Kalinowski J."/>
            <person name="Kampfer P."/>
            <person name="Glaeser S."/>
        </authorList>
    </citation>
    <scope>NUCLEOTIDE SEQUENCE [LARGE SCALE GENOMIC DNA]</scope>
    <source>
        <strain evidence="4 5">DSM 40017</strain>
    </source>
</reference>
<gene>
    <name evidence="4" type="ORF">AQJ46_44760</name>
</gene>
<proteinExistence type="inferred from homology"/>
<protein>
    <recommendedName>
        <fullName evidence="3">Cation efflux protein cytoplasmic domain-containing protein</fullName>
    </recommendedName>
</protein>
<feature type="domain" description="Cation efflux protein cytoplasmic" evidence="3">
    <location>
        <begin position="22"/>
        <end position="86"/>
    </location>
</feature>
<evidence type="ECO:0000313" key="5">
    <source>
        <dbReference type="Proteomes" id="UP000053669"/>
    </source>
</evidence>
<evidence type="ECO:0000256" key="1">
    <source>
        <dbReference type="ARBA" id="ARBA00008873"/>
    </source>
</evidence>
<dbReference type="Pfam" id="PF16916">
    <property type="entry name" value="ZT_dimer"/>
    <property type="match status" value="1"/>
</dbReference>
<dbReference type="GO" id="GO:0005886">
    <property type="term" value="C:plasma membrane"/>
    <property type="evidence" value="ECO:0007669"/>
    <property type="project" value="TreeGrafter"/>
</dbReference>
<dbReference type="InterPro" id="IPR036837">
    <property type="entry name" value="Cation_efflux_CTD_sf"/>
</dbReference>
<dbReference type="GO" id="GO:0005385">
    <property type="term" value="F:zinc ion transmembrane transporter activity"/>
    <property type="evidence" value="ECO:0007669"/>
    <property type="project" value="TreeGrafter"/>
</dbReference>
<dbReference type="InterPro" id="IPR027470">
    <property type="entry name" value="Cation_efflux_CTD"/>
</dbReference>
<comment type="caution">
    <text evidence="4">The sequence shown here is derived from an EMBL/GenBank/DDBJ whole genome shotgun (WGS) entry which is preliminary data.</text>
</comment>
<evidence type="ECO:0000313" key="4">
    <source>
        <dbReference type="EMBL" id="KUN58099.1"/>
    </source>
</evidence>